<dbReference type="InterPro" id="IPR024072">
    <property type="entry name" value="DHFR-like_dom_sf"/>
</dbReference>
<dbReference type="EC" id="1.5.1.3" evidence="3 8"/>
<dbReference type="PROSITE" id="PS51330">
    <property type="entry name" value="DHFR_2"/>
    <property type="match status" value="1"/>
</dbReference>
<dbReference type="GO" id="GO:0070401">
    <property type="term" value="F:NADP+ binding"/>
    <property type="evidence" value="ECO:0007669"/>
    <property type="project" value="UniProtKB-ARBA"/>
</dbReference>
<dbReference type="CDD" id="cd00209">
    <property type="entry name" value="DHFR"/>
    <property type="match status" value="1"/>
</dbReference>
<dbReference type="InParanoid" id="A0A7X0JSB5"/>
<dbReference type="EMBL" id="JACHHT010000001">
    <property type="protein sequence ID" value="MBB6520451.1"/>
    <property type="molecule type" value="Genomic_DNA"/>
</dbReference>
<evidence type="ECO:0000256" key="6">
    <source>
        <dbReference type="ARBA" id="ARBA00023002"/>
    </source>
</evidence>
<name>A0A7X0JSB5_9GAMM</name>
<dbReference type="InterPro" id="IPR001796">
    <property type="entry name" value="DHFR_dom"/>
</dbReference>
<evidence type="ECO:0000313" key="11">
    <source>
        <dbReference type="EMBL" id="MBB6520451.1"/>
    </source>
</evidence>
<evidence type="ECO:0000256" key="7">
    <source>
        <dbReference type="ARBA" id="ARBA00025067"/>
    </source>
</evidence>
<dbReference type="GO" id="GO:0046452">
    <property type="term" value="P:dihydrofolate metabolic process"/>
    <property type="evidence" value="ECO:0007669"/>
    <property type="project" value="TreeGrafter"/>
</dbReference>
<keyword evidence="12" id="KW-1185">Reference proteome</keyword>
<evidence type="ECO:0000313" key="12">
    <source>
        <dbReference type="Proteomes" id="UP000528457"/>
    </source>
</evidence>
<keyword evidence="4 8" id="KW-0554">One-carbon metabolism</keyword>
<dbReference type="UniPathway" id="UPA00077">
    <property type="reaction ID" value="UER00158"/>
</dbReference>
<dbReference type="GO" id="GO:0046655">
    <property type="term" value="P:folic acid metabolic process"/>
    <property type="evidence" value="ECO:0007669"/>
    <property type="project" value="TreeGrafter"/>
</dbReference>
<dbReference type="InterPro" id="IPR012259">
    <property type="entry name" value="DHFR"/>
</dbReference>
<dbReference type="InterPro" id="IPR017925">
    <property type="entry name" value="DHFR_CS"/>
</dbReference>
<dbReference type="AlphaFoldDB" id="A0A7X0JSB5"/>
<dbReference type="FunFam" id="3.40.430.10:FF:000001">
    <property type="entry name" value="Dihydrofolate reductase"/>
    <property type="match status" value="1"/>
</dbReference>
<evidence type="ECO:0000256" key="3">
    <source>
        <dbReference type="ARBA" id="ARBA00012856"/>
    </source>
</evidence>
<comment type="similarity">
    <text evidence="2 8 9">Belongs to the dihydrofolate reductase family.</text>
</comment>
<keyword evidence="5 8" id="KW-0521">NADP</keyword>
<dbReference type="Proteomes" id="UP000528457">
    <property type="component" value="Unassembled WGS sequence"/>
</dbReference>
<organism evidence="11 12">
    <name type="scientific">Pseudoteredinibacter isoporae</name>
    <dbReference type="NCBI Taxonomy" id="570281"/>
    <lineage>
        <taxon>Bacteria</taxon>
        <taxon>Pseudomonadati</taxon>
        <taxon>Pseudomonadota</taxon>
        <taxon>Gammaproteobacteria</taxon>
        <taxon>Cellvibrionales</taxon>
        <taxon>Cellvibrionaceae</taxon>
        <taxon>Pseudoteredinibacter</taxon>
    </lineage>
</organism>
<evidence type="ECO:0000256" key="1">
    <source>
        <dbReference type="ARBA" id="ARBA00004903"/>
    </source>
</evidence>
<dbReference type="PANTHER" id="PTHR48069">
    <property type="entry name" value="DIHYDROFOLATE REDUCTASE"/>
    <property type="match status" value="1"/>
</dbReference>
<evidence type="ECO:0000259" key="10">
    <source>
        <dbReference type="PROSITE" id="PS51330"/>
    </source>
</evidence>
<dbReference type="SUPFAM" id="SSF53597">
    <property type="entry name" value="Dihydrofolate reductase-like"/>
    <property type="match status" value="1"/>
</dbReference>
<evidence type="ECO:0000256" key="2">
    <source>
        <dbReference type="ARBA" id="ARBA00009539"/>
    </source>
</evidence>
<proteinExistence type="inferred from homology"/>
<dbReference type="PRINTS" id="PR00070">
    <property type="entry name" value="DHFR"/>
</dbReference>
<protein>
    <recommendedName>
        <fullName evidence="3 8">Dihydrofolate reductase</fullName>
        <ecNumber evidence="3 8">1.5.1.3</ecNumber>
    </recommendedName>
</protein>
<comment type="pathway">
    <text evidence="1 8">Cofactor biosynthesis; tetrahydrofolate biosynthesis; 5,6,7,8-tetrahydrofolate from 7,8-dihydrofolate: step 1/1.</text>
</comment>
<gene>
    <name evidence="11" type="ORF">HNR48_000729</name>
</gene>
<comment type="caution">
    <text evidence="11">The sequence shown here is derived from an EMBL/GenBank/DDBJ whole genome shotgun (WGS) entry which is preliminary data.</text>
</comment>
<dbReference type="RefSeq" id="WP_166851244.1">
    <property type="nucleotide sequence ID" value="NZ_JAAONY010000001.1"/>
</dbReference>
<evidence type="ECO:0000256" key="4">
    <source>
        <dbReference type="ARBA" id="ARBA00022563"/>
    </source>
</evidence>
<evidence type="ECO:0000256" key="5">
    <source>
        <dbReference type="ARBA" id="ARBA00022857"/>
    </source>
</evidence>
<comment type="function">
    <text evidence="7 8">Key enzyme in folate metabolism. Catalyzes an essential reaction for de novo glycine and purine synthesis, and for DNA precursor synthesis.</text>
</comment>
<evidence type="ECO:0000256" key="9">
    <source>
        <dbReference type="RuleBase" id="RU004474"/>
    </source>
</evidence>
<evidence type="ECO:0000256" key="8">
    <source>
        <dbReference type="PIRNR" id="PIRNR000194"/>
    </source>
</evidence>
<dbReference type="Pfam" id="PF00186">
    <property type="entry name" value="DHFR_1"/>
    <property type="match status" value="1"/>
</dbReference>
<dbReference type="PANTHER" id="PTHR48069:SF3">
    <property type="entry name" value="DIHYDROFOLATE REDUCTASE"/>
    <property type="match status" value="1"/>
</dbReference>
<feature type="domain" description="DHFR" evidence="10">
    <location>
        <begin position="2"/>
        <end position="163"/>
    </location>
</feature>
<sequence length="173" mass="19568">MSVCLVVAAAENNVIGVNNELPWHLPKDLQYFKQLTMSKPIVMGRKTFDSIGRPLPGRENIVITRQQDWQHEGVHVVHDLDSAVSLAKQLNPTLDVMIIGGAEIYRQALPLAEKIYLTRVYTELKGDAFFPALEDSQWRQTGCEEHQACERNPYPYAFCVLERVTSGDINNSQ</sequence>
<comment type="catalytic activity">
    <reaction evidence="8">
        <text>(6S)-5,6,7,8-tetrahydrofolate + NADP(+) = 7,8-dihydrofolate + NADPH + H(+)</text>
        <dbReference type="Rhea" id="RHEA:15009"/>
        <dbReference type="ChEBI" id="CHEBI:15378"/>
        <dbReference type="ChEBI" id="CHEBI:57451"/>
        <dbReference type="ChEBI" id="CHEBI:57453"/>
        <dbReference type="ChEBI" id="CHEBI:57783"/>
        <dbReference type="ChEBI" id="CHEBI:58349"/>
        <dbReference type="EC" id="1.5.1.3"/>
    </reaction>
</comment>
<dbReference type="PROSITE" id="PS00075">
    <property type="entry name" value="DHFR_1"/>
    <property type="match status" value="1"/>
</dbReference>
<accession>A0A7X0JSB5</accession>
<dbReference type="GO" id="GO:0006730">
    <property type="term" value="P:one-carbon metabolic process"/>
    <property type="evidence" value="ECO:0007669"/>
    <property type="project" value="UniProtKB-KW"/>
</dbReference>
<dbReference type="GO" id="GO:0005829">
    <property type="term" value="C:cytosol"/>
    <property type="evidence" value="ECO:0007669"/>
    <property type="project" value="TreeGrafter"/>
</dbReference>
<dbReference type="GO" id="GO:0004146">
    <property type="term" value="F:dihydrofolate reductase activity"/>
    <property type="evidence" value="ECO:0007669"/>
    <property type="project" value="UniProtKB-EC"/>
</dbReference>
<dbReference type="FunCoup" id="A0A7X0JSB5">
    <property type="interactions" value="520"/>
</dbReference>
<reference evidence="11 12" key="1">
    <citation type="submission" date="2020-08" db="EMBL/GenBank/DDBJ databases">
        <title>Genomic Encyclopedia of Type Strains, Phase IV (KMG-IV): sequencing the most valuable type-strain genomes for metagenomic binning, comparative biology and taxonomic classification.</title>
        <authorList>
            <person name="Goeker M."/>
        </authorList>
    </citation>
    <scope>NUCLEOTIDE SEQUENCE [LARGE SCALE GENOMIC DNA]</scope>
    <source>
        <strain evidence="11 12">DSM 22368</strain>
    </source>
</reference>
<dbReference type="PIRSF" id="PIRSF000194">
    <property type="entry name" value="DHFR"/>
    <property type="match status" value="1"/>
</dbReference>
<keyword evidence="6 8" id="KW-0560">Oxidoreductase</keyword>
<dbReference type="GO" id="GO:0046654">
    <property type="term" value="P:tetrahydrofolate biosynthetic process"/>
    <property type="evidence" value="ECO:0007669"/>
    <property type="project" value="UniProtKB-UniPathway"/>
</dbReference>
<dbReference type="Gene3D" id="3.40.430.10">
    <property type="entry name" value="Dihydrofolate Reductase, subunit A"/>
    <property type="match status" value="1"/>
</dbReference>